<proteinExistence type="predicted"/>
<reference evidence="2 3" key="1">
    <citation type="journal article" date="2018" name="Evol. Lett.">
        <title>Horizontal gene cluster transfer increased hallucinogenic mushroom diversity.</title>
        <authorList>
            <person name="Reynolds H.T."/>
            <person name="Vijayakumar V."/>
            <person name="Gluck-Thaler E."/>
            <person name="Korotkin H.B."/>
            <person name="Matheny P.B."/>
            <person name="Slot J.C."/>
        </authorList>
    </citation>
    <scope>NUCLEOTIDE SEQUENCE [LARGE SCALE GENOMIC DNA]</scope>
    <source>
        <strain evidence="2 3">2629</strain>
    </source>
</reference>
<dbReference type="InterPro" id="IPR006073">
    <property type="entry name" value="GTP-bd"/>
</dbReference>
<dbReference type="EMBL" id="NHTK01000465">
    <property type="protein sequence ID" value="PPR07362.1"/>
    <property type="molecule type" value="Genomic_DNA"/>
</dbReference>
<dbReference type="InterPro" id="IPR027417">
    <property type="entry name" value="P-loop_NTPase"/>
</dbReference>
<dbReference type="InParanoid" id="A0A409YWJ3"/>
<evidence type="ECO:0000259" key="1">
    <source>
        <dbReference type="Pfam" id="PF01926"/>
    </source>
</evidence>
<dbReference type="Proteomes" id="UP000284842">
    <property type="component" value="Unassembled WGS sequence"/>
</dbReference>
<feature type="domain" description="G" evidence="1">
    <location>
        <begin position="27"/>
        <end position="109"/>
    </location>
</feature>
<dbReference type="AlphaFoldDB" id="A0A409YWJ3"/>
<evidence type="ECO:0000313" key="2">
    <source>
        <dbReference type="EMBL" id="PPR07362.1"/>
    </source>
</evidence>
<sequence>MPYSVVRTGDVTIERCSEILPPTRVGILLLGGTGSGKSSFIEALAGSGRQLGISGGTLESVTQEVQAFKVVNVHVAWSHGDFWPIYLVDTPGFLDSKMSELEVLSKVNAWREQNGQVFRMHYVFYFCRITDTRLPGSAHRLMQIIKNLGALPSGVTVAQHNHPQFVKYHYLLDAVLASQQFRGAIEDSLASLHIINISRRLVLLWILNDAKNDFIHAYANLRIFGTPSGDFSPFTPNVPLRRSDLKKLDKLERQLKRQ</sequence>
<name>A0A409YWJ3_9AGAR</name>
<comment type="caution">
    <text evidence="2">The sequence shown here is derived from an EMBL/GenBank/DDBJ whole genome shotgun (WGS) entry which is preliminary data.</text>
</comment>
<keyword evidence="3" id="KW-1185">Reference proteome</keyword>
<accession>A0A409YWJ3</accession>
<organism evidence="2 3">
    <name type="scientific">Panaeolus cyanescens</name>
    <dbReference type="NCBI Taxonomy" id="181874"/>
    <lineage>
        <taxon>Eukaryota</taxon>
        <taxon>Fungi</taxon>
        <taxon>Dikarya</taxon>
        <taxon>Basidiomycota</taxon>
        <taxon>Agaricomycotina</taxon>
        <taxon>Agaricomycetes</taxon>
        <taxon>Agaricomycetidae</taxon>
        <taxon>Agaricales</taxon>
        <taxon>Agaricineae</taxon>
        <taxon>Galeropsidaceae</taxon>
        <taxon>Panaeolus</taxon>
    </lineage>
</organism>
<dbReference type="GO" id="GO:0005525">
    <property type="term" value="F:GTP binding"/>
    <property type="evidence" value="ECO:0007669"/>
    <property type="project" value="InterPro"/>
</dbReference>
<dbReference type="STRING" id="181874.A0A409YWJ3"/>
<gene>
    <name evidence="2" type="ORF">CVT24_007251</name>
</gene>
<dbReference type="Pfam" id="PF01926">
    <property type="entry name" value="MMR_HSR1"/>
    <property type="match status" value="1"/>
</dbReference>
<dbReference type="SUPFAM" id="SSF52540">
    <property type="entry name" value="P-loop containing nucleoside triphosphate hydrolases"/>
    <property type="match status" value="1"/>
</dbReference>
<evidence type="ECO:0000313" key="3">
    <source>
        <dbReference type="Proteomes" id="UP000284842"/>
    </source>
</evidence>
<dbReference type="OrthoDB" id="2130433at2759"/>
<dbReference type="Gene3D" id="3.40.50.300">
    <property type="entry name" value="P-loop containing nucleotide triphosphate hydrolases"/>
    <property type="match status" value="1"/>
</dbReference>
<protein>
    <recommendedName>
        <fullName evidence="1">G domain-containing protein</fullName>
    </recommendedName>
</protein>